<evidence type="ECO:0000313" key="1">
    <source>
        <dbReference type="EMBL" id="NFA43723.1"/>
    </source>
</evidence>
<proteinExistence type="predicted"/>
<dbReference type="AlphaFoldDB" id="A0A6M0SQZ3"/>
<reference evidence="1 2" key="1">
    <citation type="submission" date="2019-02" db="EMBL/GenBank/DDBJ databases">
        <title>Genome sequencing of Clostridium botulinum clinical isolates.</title>
        <authorList>
            <person name="Brunt J."/>
            <person name="Van Vliet A.H.M."/>
            <person name="Stringer S.C."/>
            <person name="Grant K.A."/>
            <person name="Carter A.C."/>
            <person name="Peck M.W."/>
        </authorList>
    </citation>
    <scope>NUCLEOTIDE SEQUENCE [LARGE SCALE GENOMIC DNA]</scope>
    <source>
        <strain evidence="1 2">H113700579</strain>
    </source>
</reference>
<dbReference type="RefSeq" id="WP_085294447.1">
    <property type="nucleotide sequence ID" value="NZ_QQAF01000029.1"/>
</dbReference>
<name>A0A6M0SQZ3_CLOBO</name>
<comment type="caution">
    <text evidence="1">The sequence shown here is derived from an EMBL/GenBank/DDBJ whole genome shotgun (WGS) entry which is preliminary data.</text>
</comment>
<dbReference type="Proteomes" id="UP000472355">
    <property type="component" value="Unassembled WGS sequence"/>
</dbReference>
<gene>
    <name evidence="1" type="ORF">EXM65_14425</name>
</gene>
<dbReference type="InterPro" id="IPR021321">
    <property type="entry name" value="DUF2922"/>
</dbReference>
<dbReference type="EMBL" id="SGKU01000047">
    <property type="protein sequence ID" value="NFA43723.1"/>
    <property type="molecule type" value="Genomic_DNA"/>
</dbReference>
<evidence type="ECO:0000313" key="2">
    <source>
        <dbReference type="Proteomes" id="UP000472355"/>
    </source>
</evidence>
<protein>
    <submittedName>
        <fullName evidence="1">DUF2922 domain-containing protein</fullName>
    </submittedName>
</protein>
<accession>A0A6M0SQZ3</accession>
<organism evidence="1 2">
    <name type="scientific">Clostridium botulinum</name>
    <dbReference type="NCBI Taxonomy" id="1491"/>
    <lineage>
        <taxon>Bacteria</taxon>
        <taxon>Bacillati</taxon>
        <taxon>Bacillota</taxon>
        <taxon>Clostridia</taxon>
        <taxon>Eubacteriales</taxon>
        <taxon>Clostridiaceae</taxon>
        <taxon>Clostridium</taxon>
    </lineage>
</organism>
<sequence>MEYILSMTFVNQADSKTTLTISGVKPDISAEEVKALMELIVEKEFFLTSKGLLTNASAAQLTQREVTKFEIK</sequence>
<dbReference type="Pfam" id="PF11148">
    <property type="entry name" value="DUF2922"/>
    <property type="match status" value="1"/>
</dbReference>